<evidence type="ECO:0000313" key="2">
    <source>
        <dbReference type="Proteomes" id="UP000229612"/>
    </source>
</evidence>
<comment type="caution">
    <text evidence="1">The sequence shown here is derived from an EMBL/GenBank/DDBJ whole genome shotgun (WGS) entry which is preliminary data.</text>
</comment>
<reference evidence="2" key="1">
    <citation type="submission" date="2017-09" db="EMBL/GenBank/DDBJ databases">
        <title>Depth-based differentiation of microbial function through sediment-hosted aquifers and enrichment of novel symbionts in the deep terrestrial subsurface.</title>
        <authorList>
            <person name="Probst A.J."/>
            <person name="Ladd B."/>
            <person name="Jarett J.K."/>
            <person name="Geller-Mcgrath D.E."/>
            <person name="Sieber C.M.K."/>
            <person name="Emerson J.B."/>
            <person name="Anantharaman K."/>
            <person name="Thomas B.C."/>
            <person name="Malmstrom R."/>
            <person name="Stieglmeier M."/>
            <person name="Klingl A."/>
            <person name="Woyke T."/>
            <person name="Ryan C.M."/>
            <person name="Banfield J.F."/>
        </authorList>
    </citation>
    <scope>NUCLEOTIDE SEQUENCE [LARGE SCALE GENOMIC DNA]</scope>
</reference>
<dbReference type="Proteomes" id="UP000229612">
    <property type="component" value="Unassembled WGS sequence"/>
</dbReference>
<evidence type="ECO:0000313" key="1">
    <source>
        <dbReference type="EMBL" id="PIR85595.1"/>
    </source>
</evidence>
<name>A0A2H0UIH1_9BACT</name>
<protein>
    <submittedName>
        <fullName evidence="1">Uncharacterized protein</fullName>
    </submittedName>
</protein>
<gene>
    <name evidence="1" type="ORF">COU14_03540</name>
</gene>
<dbReference type="AlphaFoldDB" id="A0A2H0UIH1"/>
<sequence length="98" mass="11190">MTTEIQKNIADLFHFSEMSEDEKMVFLADLGGLILESSVLRFITESDESTSEHFSHMLEAYADKDDLHIILADAFPMFKVILEEETEAFRTDALKVLS</sequence>
<organism evidence="1 2">
    <name type="scientific">Candidatus Kaiserbacteria bacterium CG10_big_fil_rev_8_21_14_0_10_44_10</name>
    <dbReference type="NCBI Taxonomy" id="1974606"/>
    <lineage>
        <taxon>Bacteria</taxon>
        <taxon>Candidatus Kaiseribacteriota</taxon>
    </lineage>
</organism>
<dbReference type="EMBL" id="PFBG01000039">
    <property type="protein sequence ID" value="PIR85595.1"/>
    <property type="molecule type" value="Genomic_DNA"/>
</dbReference>
<proteinExistence type="predicted"/>
<accession>A0A2H0UIH1</accession>